<feature type="region of interest" description="Disordered" evidence="9">
    <location>
        <begin position="982"/>
        <end position="1063"/>
    </location>
</feature>
<dbReference type="PROSITE" id="PS51192">
    <property type="entry name" value="HELICASE_ATP_BIND_1"/>
    <property type="match status" value="1"/>
</dbReference>
<evidence type="ECO:0000256" key="2">
    <source>
        <dbReference type="ARBA" id="ARBA00007025"/>
    </source>
</evidence>
<feature type="domain" description="Helicase ATP-binding" evidence="11">
    <location>
        <begin position="1113"/>
        <end position="1306"/>
    </location>
</feature>
<dbReference type="InterPro" id="IPR000330">
    <property type="entry name" value="SNF2_N"/>
</dbReference>
<dbReference type="EMBL" id="NAJM01000017">
    <property type="protein sequence ID" value="RVX71467.1"/>
    <property type="molecule type" value="Genomic_DNA"/>
</dbReference>
<dbReference type="GO" id="GO:0004386">
    <property type="term" value="F:helicase activity"/>
    <property type="evidence" value="ECO:0007669"/>
    <property type="project" value="UniProtKB-KW"/>
</dbReference>
<keyword evidence="4" id="KW-0378">Hydrolase</keyword>
<dbReference type="CDD" id="cd18793">
    <property type="entry name" value="SF2_C_SNF"/>
    <property type="match status" value="1"/>
</dbReference>
<evidence type="ECO:0000256" key="1">
    <source>
        <dbReference type="ARBA" id="ARBA00004123"/>
    </source>
</evidence>
<proteinExistence type="inferred from homology"/>
<protein>
    <submittedName>
        <fullName evidence="13">Uncharacterized protein</fullName>
    </submittedName>
</protein>
<evidence type="ECO:0000259" key="11">
    <source>
        <dbReference type="PROSITE" id="PS51192"/>
    </source>
</evidence>
<dbReference type="Pfam" id="PF00176">
    <property type="entry name" value="SNF2-rel_dom"/>
    <property type="match status" value="1"/>
</dbReference>
<keyword evidence="3" id="KW-0547">Nucleotide-binding</keyword>
<keyword evidence="8" id="KW-0539">Nucleus</keyword>
<dbReference type="InterPro" id="IPR027417">
    <property type="entry name" value="P-loop_NTPase"/>
</dbReference>
<dbReference type="InterPro" id="IPR056026">
    <property type="entry name" value="DUF7607"/>
</dbReference>
<evidence type="ECO:0000256" key="8">
    <source>
        <dbReference type="ARBA" id="ARBA00023242"/>
    </source>
</evidence>
<dbReference type="Pfam" id="PF24580">
    <property type="entry name" value="DUF7607"/>
    <property type="match status" value="1"/>
</dbReference>
<keyword evidence="6" id="KW-0067">ATP-binding</keyword>
<dbReference type="VEuPathDB" id="FungiDB:PV10_05907"/>
<evidence type="ECO:0000313" key="13">
    <source>
        <dbReference type="EMBL" id="RVX71467.1"/>
    </source>
</evidence>
<evidence type="ECO:0000313" key="14">
    <source>
        <dbReference type="Proteomes" id="UP000288859"/>
    </source>
</evidence>
<dbReference type="CDD" id="cd18007">
    <property type="entry name" value="DEXHc_ATRX-like"/>
    <property type="match status" value="1"/>
</dbReference>
<dbReference type="GO" id="GO:0016887">
    <property type="term" value="F:ATP hydrolysis activity"/>
    <property type="evidence" value="ECO:0007669"/>
    <property type="project" value="InterPro"/>
</dbReference>
<comment type="similarity">
    <text evidence="2">Belongs to the SNF2/RAD54 helicase family.</text>
</comment>
<dbReference type="Gene3D" id="3.40.50.300">
    <property type="entry name" value="P-loop containing nucleotide triphosphate hydrolases"/>
    <property type="match status" value="1"/>
</dbReference>
<dbReference type="SMART" id="SM00454">
    <property type="entry name" value="SAM"/>
    <property type="match status" value="1"/>
</dbReference>
<name>A0A438N750_EXOME</name>
<dbReference type="SMART" id="SM00487">
    <property type="entry name" value="DEXDc"/>
    <property type="match status" value="1"/>
</dbReference>
<dbReference type="InterPro" id="IPR038718">
    <property type="entry name" value="SNF2-like_sf"/>
</dbReference>
<feature type="region of interest" description="Disordered" evidence="9">
    <location>
        <begin position="175"/>
        <end position="210"/>
    </location>
</feature>
<evidence type="ECO:0000256" key="7">
    <source>
        <dbReference type="ARBA" id="ARBA00023125"/>
    </source>
</evidence>
<feature type="domain" description="Helicase C-terminal" evidence="12">
    <location>
        <begin position="1509"/>
        <end position="1662"/>
    </location>
</feature>
<dbReference type="Proteomes" id="UP000288859">
    <property type="component" value="Unassembled WGS sequence"/>
</dbReference>
<dbReference type="InterPro" id="IPR044574">
    <property type="entry name" value="ARIP4-like"/>
</dbReference>
<dbReference type="InterPro" id="IPR013761">
    <property type="entry name" value="SAM/pointed_sf"/>
</dbReference>
<feature type="compositionally biased region" description="Acidic residues" evidence="9">
    <location>
        <begin position="691"/>
        <end position="701"/>
    </location>
</feature>
<dbReference type="PROSITE" id="PS50105">
    <property type="entry name" value="SAM_DOMAIN"/>
    <property type="match status" value="1"/>
</dbReference>
<evidence type="ECO:0000256" key="3">
    <source>
        <dbReference type="ARBA" id="ARBA00022741"/>
    </source>
</evidence>
<sequence>MTSVHGLDGDPQAWTVDQVIQQICHNQHPPWSNGLLPSFIPERQALEDIFRQNHVDGDTLLSLDLTVLKEDLAIHSLGQRRAIMKVVEYLRHNSENYQQILTQSAPLINMQSQAVALPTAHSISPAAFTRFTQSPTLHGVGYFPQLDFPATRSPSIASVTGNWGAGIPLKSHTSNLHTAQTQPETQTHQITPSAEYPPVAAPPSAQSNANGNQLDILQASIDAELSQVDHASLSPMPLSTAPGETPITLQPLKKEKRRIAPFSIPQKKEVLTENSYLSPDDRALQDTFYYKLETDWTGTVYHLLEDDSTEFSIQGRPYPTGRRRLVSAQLMHFFRQPLQRLPRSLSLARIPYTQTRSRPSSVSYFTLFPPGTDQPRVYRLDDFPALAEAPAQPLDDSTRNIVPSTADIQDIAVGPALQQPMPSLGDLEYLLKKYPAEDSDEVLPCYGDSGDEWELDDETWQEYQQERAETVLEPTALTKLQVESIIDQTLEAYKREWYDEKLAKIQHKAYRIWLTAAKATDRRNPLAGAHFLRDRAVARLAKLREALTKDVWHNANDVKHQCQSLELTFHSIEEQTYYINALNSNDPPPRPSKSRLQLRPAKKPELLLEGEEVLESESENDIEMSQIDDDDFIDDDNLSDAPSIHHDPDTWTPNIPDAKQGQPISMPDHNKEDAADLQLPSVSTPPLNSEVDQDDPDDESDAVVAPSISRMRRSRQRTSPVTTPIRPQETKNEPQSISRKRTDLSLDSEADFSDPSLLPKLSQASKRFEDQDVSKSFIDLTYSSPASALDESNTDFDVHTPELNSDSPSSPTRKQSEASRSSSFLNLNASDSSSLNGQDIPELKDINGILAFSWDSIEETADHDRALAKAIYSLAAAPRHRLRKFLERLPAEDHQQYTLLLNGLVAFSDDQHLIEDVKPRDTEEARLVVLLYLSYHFAQDRLDTRALSSLDLGGAHSSLNEQTSDFYHLLRNLTQAAVDCSSDVKTEHKPLKRKRKQHFSSEDEDSLDESDLHAADNPDSDVQIVEPSSSHRKRKRAVLEDQEAKIQRKKDRQRIEEQQKRRKRIEKVAMQKVDGDSAKPVNFSEPVVYLDPSIARRIKPHQLKGVQFLWREIIEDPKHQGCILAHTMGLGKTMQVISLLVTIIQCNKSESRAVANHIPPHLRRLQALILCPAALLDNWEDELLMWSPEHDIDHIYKVSSANKSPIEDWSKSGGILLLGYERFLRIIDSDVKSRPSELEHGGFKKLLLDGPNLIIADEAHKMKNPKSKIAQTAKGFRTLSRIALTGSPLNNHLEEYHTMVDWIAPNYLGTPVEFRAKYSEPIEAGLFAESSRADKRLSMRKLHVLKKALSPKIDRADISVIAQDIPVKTEYFITIQLTDLQKKAYNTYVESMLETVSSIHVRHRNTRLWDWIAVLQWLCNHPSCCITKLKQRQQKAIDSARNDDVATESDGPGDNAVSPGEALPDDVIIDPNGPLNTAMEKVVQVFGAVDAAGKLDDTNLSYRTLIVENIVKEAASIGDKTLIFSHSLPTLNFLQKMLERMGYRYCRLDGQTAVSKRQAMTKVFNQKDSFEVFLISMKAGGLGMNLQGANRVIIFDFSFNPSWEEQAVGRAYRLGQKRPVYVYRFRAGGTFEDNMFNKTVFKTQLFNRVVDQKNPLSHASKNIRDWLFPVKDIELEEFAEHLGKDENVLDQIIKRVDCIRNIQLTETFQREDEDTLNEAETREAEEEYNMDHLFRSDPEAYYKKLRSDRGPPASTQYQNFHSRNVMGVHSDRAGPSSKPNSIWPTATLVNRDLMGPSPQEHFYHQFNQSTQQHVPDHPLYPLDTYNYRFHATGPTQDHEHGHSDSDSVNIQLIFLVTGNPGLIGYYHPFLSQIVDTLRDDDDDDDDDDGDTVATSQSSMTVVAGFSLGGFEIEEYNYNKKNIGHGDGLSRPRKENGNYDDDGGDDDNMRRQLLFPDHGHSGDETNSKKIYSLQEQIALCYARLKNLVRWFTEHVEASTDMSGQHGCDVNVNVKLNVKVTLMGHSVGAYIALEMTSTSPHPDE</sequence>
<keyword evidence="7" id="KW-0238">DNA-binding</keyword>
<feature type="compositionally biased region" description="Acidic residues" evidence="9">
    <location>
        <begin position="608"/>
        <end position="638"/>
    </location>
</feature>
<dbReference type="InterPro" id="IPR019363">
    <property type="entry name" value="LDAH"/>
</dbReference>
<evidence type="ECO:0000259" key="10">
    <source>
        <dbReference type="PROSITE" id="PS50105"/>
    </source>
</evidence>
<evidence type="ECO:0000256" key="5">
    <source>
        <dbReference type="ARBA" id="ARBA00022806"/>
    </source>
</evidence>
<dbReference type="Pfam" id="PF07647">
    <property type="entry name" value="SAM_2"/>
    <property type="match status" value="1"/>
</dbReference>
<dbReference type="PANTHER" id="PTHR45797:SF1">
    <property type="entry name" value="HELICASE ARIP4"/>
    <property type="match status" value="1"/>
</dbReference>
<dbReference type="SUPFAM" id="SSF47769">
    <property type="entry name" value="SAM/Pointed domain"/>
    <property type="match status" value="1"/>
</dbReference>
<dbReference type="PROSITE" id="PS51194">
    <property type="entry name" value="HELICASE_CTER"/>
    <property type="match status" value="1"/>
</dbReference>
<dbReference type="InterPro" id="IPR049730">
    <property type="entry name" value="SNF2/RAD54-like_C"/>
</dbReference>
<organism evidence="13 14">
    <name type="scientific">Exophiala mesophila</name>
    <name type="common">Black yeast-like fungus</name>
    <dbReference type="NCBI Taxonomy" id="212818"/>
    <lineage>
        <taxon>Eukaryota</taxon>
        <taxon>Fungi</taxon>
        <taxon>Dikarya</taxon>
        <taxon>Ascomycota</taxon>
        <taxon>Pezizomycotina</taxon>
        <taxon>Eurotiomycetes</taxon>
        <taxon>Chaetothyriomycetidae</taxon>
        <taxon>Chaetothyriales</taxon>
        <taxon>Herpotrichiellaceae</taxon>
        <taxon>Exophiala</taxon>
    </lineage>
</organism>
<dbReference type="InterPro" id="IPR014001">
    <property type="entry name" value="Helicase_ATP-bd"/>
</dbReference>
<evidence type="ECO:0000256" key="9">
    <source>
        <dbReference type="SAM" id="MobiDB-lite"/>
    </source>
</evidence>
<evidence type="ECO:0000256" key="6">
    <source>
        <dbReference type="ARBA" id="ARBA00022840"/>
    </source>
</evidence>
<feature type="compositionally biased region" description="Basic and acidic residues" evidence="9">
    <location>
        <begin position="1956"/>
        <end position="1965"/>
    </location>
</feature>
<feature type="region of interest" description="Disordered" evidence="9">
    <location>
        <begin position="788"/>
        <end position="838"/>
    </location>
</feature>
<dbReference type="OrthoDB" id="2020972at2759"/>
<dbReference type="Pfam" id="PF00271">
    <property type="entry name" value="Helicase_C"/>
    <property type="match status" value="1"/>
</dbReference>
<dbReference type="GO" id="GO:0005811">
    <property type="term" value="C:lipid droplet"/>
    <property type="evidence" value="ECO:0007669"/>
    <property type="project" value="InterPro"/>
</dbReference>
<feature type="compositionally biased region" description="Basic and acidic residues" evidence="9">
    <location>
        <begin position="1037"/>
        <end position="1046"/>
    </location>
</feature>
<dbReference type="InterPro" id="IPR001660">
    <property type="entry name" value="SAM"/>
</dbReference>
<keyword evidence="5" id="KW-0347">Helicase</keyword>
<dbReference type="SMART" id="SM00490">
    <property type="entry name" value="HELICc"/>
    <property type="match status" value="1"/>
</dbReference>
<dbReference type="SUPFAM" id="SSF52540">
    <property type="entry name" value="P-loop containing nucleoside triphosphate hydrolases"/>
    <property type="match status" value="2"/>
</dbReference>
<dbReference type="Pfam" id="PF10230">
    <property type="entry name" value="LIDHydrolase"/>
    <property type="match status" value="1"/>
</dbReference>
<comment type="caution">
    <text evidence="13">The sequence shown here is derived from an EMBL/GenBank/DDBJ whole genome shotgun (WGS) entry which is preliminary data.</text>
</comment>
<feature type="domain" description="SAM" evidence="10">
    <location>
        <begin position="31"/>
        <end position="93"/>
    </location>
</feature>
<evidence type="ECO:0000259" key="12">
    <source>
        <dbReference type="PROSITE" id="PS51194"/>
    </source>
</evidence>
<accession>A0A438N750</accession>
<feature type="compositionally biased region" description="Polar residues" evidence="9">
    <location>
        <begin position="175"/>
        <end position="192"/>
    </location>
</feature>
<dbReference type="GO" id="GO:0003677">
    <property type="term" value="F:DNA binding"/>
    <property type="evidence" value="ECO:0007669"/>
    <property type="project" value="UniProtKB-KW"/>
</dbReference>
<feature type="compositionally biased region" description="Low complexity" evidence="9">
    <location>
        <begin position="821"/>
        <end position="836"/>
    </location>
</feature>
<dbReference type="GO" id="GO:0019915">
    <property type="term" value="P:lipid storage"/>
    <property type="evidence" value="ECO:0007669"/>
    <property type="project" value="InterPro"/>
</dbReference>
<feature type="region of interest" description="Disordered" evidence="9">
    <location>
        <begin position="1921"/>
        <end position="1965"/>
    </location>
</feature>
<dbReference type="GO" id="GO:0016298">
    <property type="term" value="F:lipase activity"/>
    <property type="evidence" value="ECO:0007669"/>
    <property type="project" value="InterPro"/>
</dbReference>
<dbReference type="PANTHER" id="PTHR45797">
    <property type="entry name" value="RAD54-LIKE"/>
    <property type="match status" value="1"/>
</dbReference>
<dbReference type="GO" id="GO:0005524">
    <property type="term" value="F:ATP binding"/>
    <property type="evidence" value="ECO:0007669"/>
    <property type="project" value="UniProtKB-KW"/>
</dbReference>
<dbReference type="GO" id="GO:0005634">
    <property type="term" value="C:nucleus"/>
    <property type="evidence" value="ECO:0007669"/>
    <property type="project" value="UniProtKB-SubCell"/>
</dbReference>
<dbReference type="Gene3D" id="3.40.50.10810">
    <property type="entry name" value="Tandem AAA-ATPase domain"/>
    <property type="match status" value="1"/>
</dbReference>
<dbReference type="Gene3D" id="1.10.150.50">
    <property type="entry name" value="Transcription Factor, Ets-1"/>
    <property type="match status" value="1"/>
</dbReference>
<gene>
    <name evidence="13" type="ORF">B0A52_05039</name>
</gene>
<reference evidence="13 14" key="1">
    <citation type="submission" date="2017-03" db="EMBL/GenBank/DDBJ databases">
        <title>Genomes of endolithic fungi from Antarctica.</title>
        <authorList>
            <person name="Coleine C."/>
            <person name="Masonjones S."/>
            <person name="Stajich J.E."/>
        </authorList>
    </citation>
    <scope>NUCLEOTIDE SEQUENCE [LARGE SCALE GENOMIC DNA]</scope>
    <source>
        <strain evidence="13 14">CCFEE 6314</strain>
    </source>
</reference>
<feature type="compositionally biased region" description="Polar residues" evidence="9">
    <location>
        <begin position="802"/>
        <end position="813"/>
    </location>
</feature>
<evidence type="ECO:0000256" key="4">
    <source>
        <dbReference type="ARBA" id="ARBA00022801"/>
    </source>
</evidence>
<feature type="compositionally biased region" description="Basic and acidic residues" evidence="9">
    <location>
        <begin position="1927"/>
        <end position="1936"/>
    </location>
</feature>
<feature type="region of interest" description="Disordered" evidence="9">
    <location>
        <begin position="1440"/>
        <end position="1463"/>
    </location>
</feature>
<feature type="region of interest" description="Disordered" evidence="9">
    <location>
        <begin position="581"/>
        <end position="769"/>
    </location>
</feature>
<dbReference type="InterPro" id="IPR001650">
    <property type="entry name" value="Helicase_C-like"/>
</dbReference>
<comment type="subcellular location">
    <subcellularLocation>
        <location evidence="1">Nucleus</location>
    </subcellularLocation>
</comment>